<dbReference type="EMBL" id="AP026978">
    <property type="protein sequence ID" value="BDT99259.1"/>
    <property type="molecule type" value="Genomic_DNA"/>
</dbReference>
<dbReference type="Proteomes" id="UP001317870">
    <property type="component" value="Chromosome"/>
</dbReference>
<evidence type="ECO:0008006" key="3">
    <source>
        <dbReference type="Google" id="ProtNLM"/>
    </source>
</evidence>
<dbReference type="Gene3D" id="3.30.1310.10">
    <property type="entry name" value="Nucleoid-associated protein YbaB-like domain"/>
    <property type="match status" value="1"/>
</dbReference>
<organism evidence="1 2">
    <name type="scientific">Nocardia sputorum</name>
    <dbReference type="NCBI Taxonomy" id="2984338"/>
    <lineage>
        <taxon>Bacteria</taxon>
        <taxon>Bacillati</taxon>
        <taxon>Actinomycetota</taxon>
        <taxon>Actinomycetes</taxon>
        <taxon>Mycobacteriales</taxon>
        <taxon>Nocardiaceae</taxon>
        <taxon>Nocardia</taxon>
    </lineage>
</organism>
<evidence type="ECO:0000313" key="2">
    <source>
        <dbReference type="Proteomes" id="UP001317870"/>
    </source>
</evidence>
<protein>
    <recommendedName>
        <fullName evidence="3">YbaB/EbfC family DNA-binding protein</fullName>
    </recommendedName>
</protein>
<dbReference type="InterPro" id="IPR004401">
    <property type="entry name" value="YbaB/EbfC"/>
</dbReference>
<evidence type="ECO:0000313" key="1">
    <source>
        <dbReference type="EMBL" id="BDT99259.1"/>
    </source>
</evidence>
<accession>A0ABM8CWA1</accession>
<name>A0ABM8CWA1_9NOCA</name>
<dbReference type="InterPro" id="IPR036894">
    <property type="entry name" value="YbaB-like_sf"/>
</dbReference>
<dbReference type="RefSeq" id="WP_281879390.1">
    <property type="nucleotide sequence ID" value="NZ_AP026976.1"/>
</dbReference>
<sequence length="95" mass="10058">MTDFAALESGALTQLDRMRGLAADLEAIRVEHTDPRGNVTVGVDGMGRLVKVVLAQGVSQLSPREFEHAVVDTAAAAARQALATRARLIEEFNGG</sequence>
<keyword evidence="2" id="KW-1185">Reference proteome</keyword>
<dbReference type="SUPFAM" id="SSF82607">
    <property type="entry name" value="YbaB-like"/>
    <property type="match status" value="1"/>
</dbReference>
<gene>
    <name evidence="1" type="ORF">IFM12276_22880</name>
</gene>
<dbReference type="Pfam" id="PF02575">
    <property type="entry name" value="YbaB_DNA_bd"/>
    <property type="match status" value="1"/>
</dbReference>
<proteinExistence type="predicted"/>
<reference evidence="1 2" key="1">
    <citation type="submission" date="2022-11" db="EMBL/GenBank/DDBJ databases">
        <title>Genome Sequencing of Nocardia sp. ON39_IFM12276 and assembly.</title>
        <authorList>
            <person name="Shimojima M."/>
            <person name="Toyokawa M."/>
            <person name="Uesaka K."/>
        </authorList>
    </citation>
    <scope>NUCLEOTIDE SEQUENCE [LARGE SCALE GENOMIC DNA]</scope>
    <source>
        <strain evidence="1 2">IFM 12276</strain>
    </source>
</reference>